<dbReference type="InterPro" id="IPR050150">
    <property type="entry name" value="IgV_Light_Chain"/>
</dbReference>
<dbReference type="AlphaFoldDB" id="A0A9L0RQV4"/>
<dbReference type="InterPro" id="IPR007110">
    <property type="entry name" value="Ig-like_dom"/>
</dbReference>
<reference evidence="2" key="3">
    <citation type="submission" date="2025-09" db="UniProtKB">
        <authorList>
            <consortium name="Ensembl"/>
        </authorList>
    </citation>
    <scope>IDENTIFICATION</scope>
    <source>
        <strain evidence="2">Thoroughbred</strain>
    </source>
</reference>
<feature type="domain" description="Ig-like" evidence="1">
    <location>
        <begin position="85"/>
        <end position="187"/>
    </location>
</feature>
<protein>
    <recommendedName>
        <fullName evidence="1">Ig-like domain-containing protein</fullName>
    </recommendedName>
</protein>
<accession>A0A9L0RQV4</accession>
<dbReference type="Pfam" id="PF07686">
    <property type="entry name" value="V-set"/>
    <property type="match status" value="1"/>
</dbReference>
<reference evidence="2" key="2">
    <citation type="submission" date="2025-08" db="UniProtKB">
        <authorList>
            <consortium name="Ensembl"/>
        </authorList>
    </citation>
    <scope>IDENTIFICATION</scope>
    <source>
        <strain evidence="2">Thoroughbred</strain>
    </source>
</reference>
<evidence type="ECO:0000313" key="2">
    <source>
        <dbReference type="Ensembl" id="ENSECAP00000064974.1"/>
    </source>
</evidence>
<dbReference type="Ensembl" id="ENSECAT00000135391.1">
    <property type="protein sequence ID" value="ENSECAP00000064974.1"/>
    <property type="gene ID" value="ENSECAG00000059538.1"/>
</dbReference>
<name>A0A9L0RQV4_HORSE</name>
<dbReference type="GeneTree" id="ENSGT00940000153474"/>
<dbReference type="InterPro" id="IPR003599">
    <property type="entry name" value="Ig_sub"/>
</dbReference>
<keyword evidence="3" id="KW-1185">Reference proteome</keyword>
<evidence type="ECO:0000259" key="1">
    <source>
        <dbReference type="PROSITE" id="PS50835"/>
    </source>
</evidence>
<dbReference type="InterPro" id="IPR013783">
    <property type="entry name" value="Ig-like_fold"/>
</dbReference>
<dbReference type="SUPFAM" id="SSF48726">
    <property type="entry name" value="Immunoglobulin"/>
    <property type="match status" value="1"/>
</dbReference>
<reference evidence="2" key="1">
    <citation type="journal article" date="2009" name="Science">
        <title>Genome sequence, comparative analysis, and population genetics of the domestic horse.</title>
        <authorList>
            <consortium name="Broad Institute Genome Sequencing Platform"/>
            <consortium name="Broad Institute Whole Genome Assembly Team"/>
            <person name="Wade C.M."/>
            <person name="Giulotto E."/>
            <person name="Sigurdsson S."/>
            <person name="Zoli M."/>
            <person name="Gnerre S."/>
            <person name="Imsland F."/>
            <person name="Lear T.L."/>
            <person name="Adelson D.L."/>
            <person name="Bailey E."/>
            <person name="Bellone R.R."/>
            <person name="Bloecker H."/>
            <person name="Distl O."/>
            <person name="Edgar R.C."/>
            <person name="Garber M."/>
            <person name="Leeb T."/>
            <person name="Mauceli E."/>
            <person name="MacLeod J.N."/>
            <person name="Penedo M.C.T."/>
            <person name="Raison J.M."/>
            <person name="Sharpe T."/>
            <person name="Vogel J."/>
            <person name="Andersson L."/>
            <person name="Antczak D.F."/>
            <person name="Biagi T."/>
            <person name="Binns M.M."/>
            <person name="Chowdhary B.P."/>
            <person name="Coleman S.J."/>
            <person name="Della Valle G."/>
            <person name="Fryc S."/>
            <person name="Guerin G."/>
            <person name="Hasegawa T."/>
            <person name="Hill E.W."/>
            <person name="Jurka J."/>
            <person name="Kiialainen A."/>
            <person name="Lindgren G."/>
            <person name="Liu J."/>
            <person name="Magnani E."/>
            <person name="Mickelson J.R."/>
            <person name="Murray J."/>
            <person name="Nergadze S.G."/>
            <person name="Onofrio R."/>
            <person name="Pedroni S."/>
            <person name="Piras M.F."/>
            <person name="Raudsepp T."/>
            <person name="Rocchi M."/>
            <person name="Roeed K.H."/>
            <person name="Ryder O.A."/>
            <person name="Searle S."/>
            <person name="Skow L."/>
            <person name="Swinburne J.E."/>
            <person name="Syvaenen A.C."/>
            <person name="Tozaki T."/>
            <person name="Valberg S.J."/>
            <person name="Vaudin M."/>
            <person name="White J.R."/>
            <person name="Zody M.C."/>
            <person name="Lander E.S."/>
            <person name="Lindblad-Toh K."/>
        </authorList>
    </citation>
    <scope>NUCLEOTIDE SEQUENCE [LARGE SCALE GENOMIC DNA]</scope>
    <source>
        <strain evidence="2">Thoroughbred</strain>
    </source>
</reference>
<dbReference type="GO" id="GO:0019814">
    <property type="term" value="C:immunoglobulin complex"/>
    <property type="evidence" value="ECO:0000318"/>
    <property type="project" value="GO_Central"/>
</dbReference>
<dbReference type="Gene3D" id="2.60.40.10">
    <property type="entry name" value="Immunoglobulins"/>
    <property type="match status" value="1"/>
</dbReference>
<dbReference type="PANTHER" id="PTHR23267">
    <property type="entry name" value="IMMUNOGLOBULIN LIGHT CHAIN"/>
    <property type="match status" value="1"/>
</dbReference>
<sequence>MPQPYKGSSPRKHCTGNSKGHCTILPSQLLQVGQVQPLCTSPEVQPCPNAQPASCVGDPFTLLSTLRAVGSWLLPGGTDVPDHLPQGGRATGEAGSWAQSGLTQEASVSRSVGQKVTLSCAGNSNNVGIFDVGWYQISHGAPKTVMLRSSRPSGIPARFSGSKSGNTAYLTISGLQAEDEADYYCSAWDDSISNNTVLWTHGEPRPKHAPFPVITSTLPLTNRVDCGPS</sequence>
<dbReference type="SMART" id="SM00409">
    <property type="entry name" value="IG"/>
    <property type="match status" value="1"/>
</dbReference>
<dbReference type="PROSITE" id="PS50835">
    <property type="entry name" value="IG_LIKE"/>
    <property type="match status" value="1"/>
</dbReference>
<dbReference type="GO" id="GO:0006955">
    <property type="term" value="P:immune response"/>
    <property type="evidence" value="ECO:0000318"/>
    <property type="project" value="GO_Central"/>
</dbReference>
<dbReference type="Proteomes" id="UP000002281">
    <property type="component" value="Unplaced"/>
</dbReference>
<organism evidence="2 3">
    <name type="scientific">Equus caballus</name>
    <name type="common">Horse</name>
    <dbReference type="NCBI Taxonomy" id="9796"/>
    <lineage>
        <taxon>Eukaryota</taxon>
        <taxon>Metazoa</taxon>
        <taxon>Chordata</taxon>
        <taxon>Craniata</taxon>
        <taxon>Vertebrata</taxon>
        <taxon>Euteleostomi</taxon>
        <taxon>Mammalia</taxon>
        <taxon>Eutheria</taxon>
        <taxon>Laurasiatheria</taxon>
        <taxon>Perissodactyla</taxon>
        <taxon>Equidae</taxon>
        <taxon>Equus</taxon>
    </lineage>
</organism>
<dbReference type="InterPro" id="IPR036179">
    <property type="entry name" value="Ig-like_dom_sf"/>
</dbReference>
<dbReference type="InterPro" id="IPR013106">
    <property type="entry name" value="Ig_V-set"/>
</dbReference>
<evidence type="ECO:0000313" key="3">
    <source>
        <dbReference type="Proteomes" id="UP000002281"/>
    </source>
</evidence>
<proteinExistence type="predicted"/>
<dbReference type="SMART" id="SM00406">
    <property type="entry name" value="IGv"/>
    <property type="match status" value="1"/>
</dbReference>